<dbReference type="Pfam" id="PF00438">
    <property type="entry name" value="S-AdoMet_synt_N"/>
    <property type="match status" value="1"/>
</dbReference>
<feature type="domain" description="S-adenosylmethionine synthetase N-terminal" evidence="4">
    <location>
        <begin position="26"/>
        <end position="122"/>
    </location>
</feature>
<evidence type="ECO:0000259" key="5">
    <source>
        <dbReference type="Pfam" id="PF00501"/>
    </source>
</evidence>
<dbReference type="Gene3D" id="3.30.300.10">
    <property type="match status" value="1"/>
</dbReference>
<organism evidence="7">
    <name type="scientific">Medioppia subpectinata</name>
    <dbReference type="NCBI Taxonomy" id="1979941"/>
    <lineage>
        <taxon>Eukaryota</taxon>
        <taxon>Metazoa</taxon>
        <taxon>Ecdysozoa</taxon>
        <taxon>Arthropoda</taxon>
        <taxon>Chelicerata</taxon>
        <taxon>Arachnida</taxon>
        <taxon>Acari</taxon>
        <taxon>Acariformes</taxon>
        <taxon>Sarcoptiformes</taxon>
        <taxon>Oribatida</taxon>
        <taxon>Brachypylina</taxon>
        <taxon>Oppioidea</taxon>
        <taxon>Oppiidae</taxon>
        <taxon>Medioppia</taxon>
    </lineage>
</organism>
<evidence type="ECO:0000259" key="4">
    <source>
        <dbReference type="Pfam" id="PF00438"/>
    </source>
</evidence>
<dbReference type="GO" id="GO:0006556">
    <property type="term" value="P:S-adenosylmethionine biosynthetic process"/>
    <property type="evidence" value="ECO:0007669"/>
    <property type="project" value="InterPro"/>
</dbReference>
<dbReference type="FunFam" id="3.30.300.10:FF:000011">
    <property type="entry name" value="S-adenosylmethionine synthase"/>
    <property type="match status" value="1"/>
</dbReference>
<name>A0A7R9KXM5_9ACAR</name>
<feature type="domain" description="S-adenosylmethionine synthetase central" evidence="6">
    <location>
        <begin position="137"/>
        <end position="228"/>
    </location>
</feature>
<dbReference type="Gene3D" id="3.40.50.12780">
    <property type="entry name" value="N-terminal domain of ligase-like"/>
    <property type="match status" value="1"/>
</dbReference>
<comment type="catalytic activity">
    <reaction evidence="3">
        <text>L-methionine + ATP + H2O = S-adenosyl-L-methionine + phosphate + diphosphate</text>
        <dbReference type="Rhea" id="RHEA:21080"/>
        <dbReference type="ChEBI" id="CHEBI:15377"/>
        <dbReference type="ChEBI" id="CHEBI:30616"/>
        <dbReference type="ChEBI" id="CHEBI:33019"/>
        <dbReference type="ChEBI" id="CHEBI:43474"/>
        <dbReference type="ChEBI" id="CHEBI:57844"/>
        <dbReference type="ChEBI" id="CHEBI:59789"/>
        <dbReference type="EC" id="2.5.1.6"/>
    </reaction>
</comment>
<dbReference type="Proteomes" id="UP000759131">
    <property type="component" value="Unassembled WGS sequence"/>
</dbReference>
<evidence type="ECO:0000313" key="7">
    <source>
        <dbReference type="EMBL" id="CAD7631110.1"/>
    </source>
</evidence>
<evidence type="ECO:0000259" key="6">
    <source>
        <dbReference type="Pfam" id="PF02772"/>
    </source>
</evidence>
<dbReference type="InterPro" id="IPR022636">
    <property type="entry name" value="S-AdoMet_synthetase_sfam"/>
</dbReference>
<dbReference type="EMBL" id="CAJPIZ010009006">
    <property type="protein sequence ID" value="CAG2111540.1"/>
    <property type="molecule type" value="Genomic_DNA"/>
</dbReference>
<dbReference type="Gene3D" id="3.40.50.980">
    <property type="match status" value="1"/>
</dbReference>
<gene>
    <name evidence="7" type="ORF">OSB1V03_LOCUS11519</name>
</gene>
<feature type="domain" description="AMP-dependent synthetase/ligase" evidence="5">
    <location>
        <begin position="386"/>
        <end position="472"/>
    </location>
</feature>
<dbReference type="InterPro" id="IPR002133">
    <property type="entry name" value="S-AdoMet_synthetase"/>
</dbReference>
<dbReference type="EMBL" id="OC863581">
    <property type="protein sequence ID" value="CAD7631110.1"/>
    <property type="molecule type" value="Genomic_DNA"/>
</dbReference>
<dbReference type="SUPFAM" id="SSF56801">
    <property type="entry name" value="Acetyl-CoA synthetase-like"/>
    <property type="match status" value="1"/>
</dbReference>
<evidence type="ECO:0000256" key="2">
    <source>
        <dbReference type="ARBA" id="ARBA00022723"/>
    </source>
</evidence>
<protein>
    <recommendedName>
        <fullName evidence="9">S-adenosylmethionine synthase</fullName>
    </recommendedName>
</protein>
<keyword evidence="8" id="KW-1185">Reference proteome</keyword>
<dbReference type="InterPro" id="IPR020845">
    <property type="entry name" value="AMP-binding_CS"/>
</dbReference>
<reference evidence="7" key="1">
    <citation type="submission" date="2020-11" db="EMBL/GenBank/DDBJ databases">
        <authorList>
            <person name="Tran Van P."/>
        </authorList>
    </citation>
    <scope>NUCLEOTIDE SEQUENCE</scope>
</reference>
<dbReference type="SUPFAM" id="SSF55973">
    <property type="entry name" value="S-adenosylmethionine synthetase"/>
    <property type="match status" value="1"/>
</dbReference>
<dbReference type="InterPro" id="IPR022631">
    <property type="entry name" value="ADOMET_SYNTHASE_CS"/>
</dbReference>
<evidence type="ECO:0000313" key="8">
    <source>
        <dbReference type="Proteomes" id="UP000759131"/>
    </source>
</evidence>
<evidence type="ECO:0008006" key="9">
    <source>
        <dbReference type="Google" id="ProtNLM"/>
    </source>
</evidence>
<sequence>MRENKYNGNGVLNGNTLSDGKTADTFLFSSESVGEGHPDKLCDQLSDAILDAHLKQDPLSRVACETATKSGQIVVLGEITSTANVDIEQVVRDTVKSIGYDDKSKGLDYKTAKIMVLLDKQAQEIASGVHVDRSEDDIGAGDQGLMFGYATDETDECMPLTVVLSHKLNEKLGELRRDGTFPWCRPDCKTQVTCEYYFDNGRAVPTRVHTVVIEANNDQQLTVAELRQLSTTIALGLIGRGVEKGDIIAFYGQNSIQHIVLRFATYFLGLTFAPLSPTFGPHELRKEIQIIGATVIISSGQELHKFDTILTNEQNSVIKLVVVFDGTHDRHPTYDQLLTDTSTDGTGLSTLSQIPYYDVNPDVDMFFLIHTSGSTGRPKPIAALPFSYVHISGAQTLPLWVCWGATVVIYTRFTPSGAIASIEKYGITHFPCYPAFGPEFLTATAGARDLSSLRVIITGGAKFPTNIAMDIIKKYGVRFRE</sequence>
<dbReference type="GO" id="GO:0005524">
    <property type="term" value="F:ATP binding"/>
    <property type="evidence" value="ECO:0007669"/>
    <property type="project" value="InterPro"/>
</dbReference>
<dbReference type="Pfam" id="PF02772">
    <property type="entry name" value="S-AdoMet_synt_M"/>
    <property type="match status" value="1"/>
</dbReference>
<accession>A0A7R9KXM5</accession>
<evidence type="ECO:0000256" key="3">
    <source>
        <dbReference type="ARBA" id="ARBA00048344"/>
    </source>
</evidence>
<keyword evidence="2" id="KW-0479">Metal-binding</keyword>
<dbReference type="AlphaFoldDB" id="A0A7R9KXM5"/>
<feature type="non-terminal residue" evidence="7">
    <location>
        <position position="481"/>
    </location>
</feature>
<dbReference type="PROSITE" id="PS00455">
    <property type="entry name" value="AMP_BINDING"/>
    <property type="match status" value="1"/>
</dbReference>
<proteinExistence type="predicted"/>
<dbReference type="GO" id="GO:0004478">
    <property type="term" value="F:methionine adenosyltransferase activity"/>
    <property type="evidence" value="ECO:0007669"/>
    <property type="project" value="UniProtKB-EC"/>
</dbReference>
<dbReference type="GO" id="GO:0046872">
    <property type="term" value="F:metal ion binding"/>
    <property type="evidence" value="ECO:0007669"/>
    <property type="project" value="UniProtKB-KW"/>
</dbReference>
<dbReference type="InterPro" id="IPR022629">
    <property type="entry name" value="S-AdoMet_synt_central"/>
</dbReference>
<dbReference type="InterPro" id="IPR022628">
    <property type="entry name" value="S-AdoMet_synt_N"/>
</dbReference>
<evidence type="ECO:0000256" key="1">
    <source>
        <dbReference type="ARBA" id="ARBA00022490"/>
    </source>
</evidence>
<dbReference type="PROSITE" id="PS00376">
    <property type="entry name" value="ADOMET_SYNTHASE_1"/>
    <property type="match status" value="1"/>
</dbReference>
<dbReference type="InterPro" id="IPR000873">
    <property type="entry name" value="AMP-dep_synth/lig_dom"/>
</dbReference>
<dbReference type="PANTHER" id="PTHR11964">
    <property type="entry name" value="S-ADENOSYLMETHIONINE SYNTHETASE"/>
    <property type="match status" value="1"/>
</dbReference>
<keyword evidence="1" id="KW-0963">Cytoplasm</keyword>
<dbReference type="Pfam" id="PF00501">
    <property type="entry name" value="AMP-binding"/>
    <property type="match status" value="1"/>
</dbReference>
<dbReference type="InterPro" id="IPR042099">
    <property type="entry name" value="ANL_N_sf"/>
</dbReference>
<dbReference type="OrthoDB" id="5852090at2759"/>